<gene>
    <name evidence="1" type="ORF">C7383_104173</name>
</gene>
<name>A0AB73T5Y4_9FIRM</name>
<dbReference type="Pfam" id="PF17132">
    <property type="entry name" value="Glyco_hydro_106"/>
    <property type="match status" value="1"/>
</dbReference>
<proteinExistence type="predicted"/>
<evidence type="ECO:0000313" key="2">
    <source>
        <dbReference type="Proteomes" id="UP000245412"/>
    </source>
</evidence>
<evidence type="ECO:0000313" key="1">
    <source>
        <dbReference type="EMBL" id="PWJ76727.1"/>
    </source>
</evidence>
<dbReference type="PANTHER" id="PTHR36848:SF2">
    <property type="entry name" value="SECRETED PROTEIN"/>
    <property type="match status" value="1"/>
</dbReference>
<organism evidence="1 2">
    <name type="scientific">Murimonas intestini</name>
    <dbReference type="NCBI Taxonomy" id="1337051"/>
    <lineage>
        <taxon>Bacteria</taxon>
        <taxon>Bacillati</taxon>
        <taxon>Bacillota</taxon>
        <taxon>Clostridia</taxon>
        <taxon>Lachnospirales</taxon>
        <taxon>Lachnospiraceae</taxon>
        <taxon>Murimonas</taxon>
    </lineage>
</organism>
<dbReference type="AlphaFoldDB" id="A0AB73T5Y4"/>
<protein>
    <submittedName>
        <fullName evidence="1">Alpha-L-rhamnosidase-like protein</fullName>
    </submittedName>
</protein>
<comment type="caution">
    <text evidence="1">The sequence shown here is derived from an EMBL/GenBank/DDBJ whole genome shotgun (WGS) entry which is preliminary data.</text>
</comment>
<reference evidence="1 2" key="1">
    <citation type="submission" date="2018-05" db="EMBL/GenBank/DDBJ databases">
        <authorList>
            <person name="Goeker M."/>
            <person name="Huntemann M."/>
            <person name="Clum A."/>
            <person name="Pillay M."/>
            <person name="Palaniappan K."/>
            <person name="Varghese N."/>
            <person name="Mikhailova N."/>
            <person name="Stamatis D."/>
            <person name="Reddy T."/>
            <person name="Daum C."/>
            <person name="Shapiro N."/>
            <person name="Ivanova N."/>
            <person name="Kyrpides N."/>
            <person name="Woyke T."/>
        </authorList>
    </citation>
    <scope>NUCLEOTIDE SEQUENCE [LARGE SCALE GENOMIC DNA]</scope>
    <source>
        <strain evidence="1 2">DSM 26524</strain>
    </source>
</reference>
<dbReference type="InterPro" id="IPR053161">
    <property type="entry name" value="Ulvan_degrading_GH"/>
</dbReference>
<dbReference type="Proteomes" id="UP000245412">
    <property type="component" value="Unassembled WGS sequence"/>
</dbReference>
<keyword evidence="2" id="KW-1185">Reference proteome</keyword>
<dbReference type="RefSeq" id="WP_109625870.1">
    <property type="nucleotide sequence ID" value="NZ_JANKBI010000019.1"/>
</dbReference>
<dbReference type="EMBL" id="QGGY01000004">
    <property type="protein sequence ID" value="PWJ76727.1"/>
    <property type="molecule type" value="Genomic_DNA"/>
</dbReference>
<dbReference type="PANTHER" id="PTHR36848">
    <property type="entry name" value="DNA-BINDING PROTEIN (PUTATIVE SECRETED PROTEIN)-RELATED"/>
    <property type="match status" value="1"/>
</dbReference>
<accession>A0AB73T5Y4</accession>
<sequence>MVQNNRSGSDRLREVLEERGGNYIYPFLWMHGEPHDILLQEMEKIRSCGVRGLCIEARPHPDFAGPGWWKDMDFVMEYARKFNMQVWLLDDDHFPTGHANGAFSGGDNPLANKFLTVWNTDVLGPVKNASLPVEAVMEGEGQLLRTVLVKRKAQDSAELELETAIDVTSLINGGWLETDIPDGLWRIMIFYTTHRGDGKLDYFNILDSRSVKVLIDQVYEAHYEHYKDDFGTVFTGFFSDEPEFGNLPGYDFQARLGRGMKYIPWSGELEERLKNRWGNSFYKYLPALWNEAGDMTGSVRYEYMDETTKQLACSFSGQIGSWCRNHGVMHLGHIIEDDNSHGRLGCSTGHYFRSIWEMGMSGIDVVLQQVMPGMDQVIHQWVASDRDGEFFHYGLGKMGSSLAHIDGKKAGNSLCEIFGAYGWQESTALMKWLADHMMSRGINHFVPHAFSPKEYPDPDCPPHFYAGGHHGQFHCFAMLMKYMNRICHLFSGGTYAARAAIFYHADAGWAGKTMLFQKPLRALMEHQIEADIIPFDLMAGTMPVQAEYGRKLTIGSQRYEAVIVPFCEQIPDWAAEELIRLGKAGCPVFFAGGVPEGICGTKKRRDTDRILKRLAESGKETDIEHLAEETSAVIHPLAVCENGGPALRIYTYESDYGCAVCCFNESTSQKTDARLVYYGSEWTAVRYNAMENKVFMLPAERRLRDNGVRVPLNLEPKEACVIIFTETEPDGCPVYLPYEEEGEELQAVWKISSREIHRSCDGCQSIAWIDRGEEFPVLTGWAAAQKFNGTIIYEAEIDSSEREKRYLRFPEADGCMSIYVNEGLCGRLFSPPYVQELELEPGKNRIRIDVHTTPVYESCDSWSALSVLTPPGLVRKPVWVKLKKMNESR</sequence>